<reference evidence="2 3" key="1">
    <citation type="submission" date="2018-05" db="EMBL/GenBank/DDBJ databases">
        <title>Pararhodobacter marina sp. nov., isolated from deep-sea water of the Indian Ocean.</title>
        <authorList>
            <person name="Lai Q.Sr."/>
            <person name="Liu X."/>
            <person name="Shao Z."/>
        </authorList>
    </citation>
    <scope>NUCLEOTIDE SEQUENCE [LARGE SCALE GENOMIC DNA]</scope>
    <source>
        <strain evidence="2 3">CIC4N-9</strain>
    </source>
</reference>
<dbReference type="AlphaFoldDB" id="A0A2U2C8W3"/>
<name>A0A2U2C8W3_9RHOB</name>
<dbReference type="OrthoDB" id="8448455at2"/>
<gene>
    <name evidence="2" type="ORF">C4N9_13255</name>
</gene>
<dbReference type="Pfam" id="PF09350">
    <property type="entry name" value="DJC28_CD"/>
    <property type="match status" value="1"/>
</dbReference>
<dbReference type="Proteomes" id="UP000244940">
    <property type="component" value="Unassembled WGS sequence"/>
</dbReference>
<evidence type="ECO:0000313" key="2">
    <source>
        <dbReference type="EMBL" id="PWE28299.1"/>
    </source>
</evidence>
<accession>A0A2U2C8W3</accession>
<keyword evidence="3" id="KW-1185">Reference proteome</keyword>
<organism evidence="2 3">
    <name type="scientific">Pararhodobacter marinus</name>
    <dbReference type="NCBI Taxonomy" id="2184063"/>
    <lineage>
        <taxon>Bacteria</taxon>
        <taxon>Pseudomonadati</taxon>
        <taxon>Pseudomonadota</taxon>
        <taxon>Alphaproteobacteria</taxon>
        <taxon>Rhodobacterales</taxon>
        <taxon>Paracoccaceae</taxon>
        <taxon>Pararhodobacter</taxon>
    </lineage>
</organism>
<dbReference type="InterPro" id="IPR018961">
    <property type="entry name" value="DnaJ_homolog_subfam-C_membr-28"/>
</dbReference>
<evidence type="ECO:0000259" key="1">
    <source>
        <dbReference type="Pfam" id="PF09350"/>
    </source>
</evidence>
<proteinExistence type="predicted"/>
<dbReference type="GeneID" id="94365859"/>
<dbReference type="RefSeq" id="WP_109533805.1">
    <property type="nucleotide sequence ID" value="NZ_QEYD01000007.1"/>
</dbReference>
<feature type="domain" description="DnaJ homologue subfamily C member 28 conserved" evidence="1">
    <location>
        <begin position="7"/>
        <end position="74"/>
    </location>
</feature>
<dbReference type="EMBL" id="QEYD01000007">
    <property type="protein sequence ID" value="PWE28299.1"/>
    <property type="molecule type" value="Genomic_DNA"/>
</dbReference>
<protein>
    <submittedName>
        <fullName evidence="2">DUF1992 domain-containing protein</fullName>
    </submittedName>
</protein>
<comment type="caution">
    <text evidence="2">The sequence shown here is derived from an EMBL/GenBank/DDBJ whole genome shotgun (WGS) entry which is preliminary data.</text>
</comment>
<sequence>MSGFEHMVERQIALAQAEGKMDHIAGQGKPLPKRPEDAFVSAAERASMRIVAEAGGLPDEITLKKQAVQIRAAYRAATDPEQKREIMAELSKVELRLALAQDGRRKLMR</sequence>
<evidence type="ECO:0000313" key="3">
    <source>
        <dbReference type="Proteomes" id="UP000244940"/>
    </source>
</evidence>